<feature type="non-terminal residue" evidence="2">
    <location>
        <position position="181"/>
    </location>
</feature>
<dbReference type="AlphaFoldDB" id="A0A1B6G5P6"/>
<dbReference type="InterPro" id="IPR000477">
    <property type="entry name" value="RT_dom"/>
</dbReference>
<sequence length="181" mass="20284">DHLSNPPTPCNMIQPCINTLFLFPTTSQEVAGEIMALKPKVSSGPDRISPKLLRRVADLLSSPLSYLINLSFELGQFPQALKTAVVQPLFKRGTRSDCNNYRPISLTSYFSKVFERIYLKRLLSFMVRNNIQSPTQFGFTKGRSTIDAMNSLVSSIVRSLDSSNMAAGMFFYLTKAFDLID</sequence>
<protein>
    <recommendedName>
        <fullName evidence="1">Reverse transcriptase domain-containing protein</fullName>
    </recommendedName>
</protein>
<accession>A0A1B6G5P6</accession>
<dbReference type="PANTHER" id="PTHR47510:SF3">
    <property type="entry name" value="ENDO_EXONUCLEASE_PHOSPHATASE DOMAIN-CONTAINING PROTEIN"/>
    <property type="match status" value="1"/>
</dbReference>
<feature type="non-terminal residue" evidence="2">
    <location>
        <position position="1"/>
    </location>
</feature>
<proteinExistence type="predicted"/>
<reference evidence="2" key="1">
    <citation type="submission" date="2015-11" db="EMBL/GenBank/DDBJ databases">
        <title>De novo transcriptome assembly of four potential Pierce s Disease insect vectors from Arizona vineyards.</title>
        <authorList>
            <person name="Tassone E.E."/>
        </authorList>
    </citation>
    <scope>NUCLEOTIDE SEQUENCE</scope>
</reference>
<gene>
    <name evidence="2" type="ORF">g.47641</name>
</gene>
<dbReference type="EMBL" id="GECZ01012011">
    <property type="protein sequence ID" value="JAS57758.1"/>
    <property type="molecule type" value="Transcribed_RNA"/>
</dbReference>
<evidence type="ECO:0000259" key="1">
    <source>
        <dbReference type="Pfam" id="PF00078"/>
    </source>
</evidence>
<name>A0A1B6G5P6_9HEMI</name>
<organism evidence="2">
    <name type="scientific">Cuerna arida</name>
    <dbReference type="NCBI Taxonomy" id="1464854"/>
    <lineage>
        <taxon>Eukaryota</taxon>
        <taxon>Metazoa</taxon>
        <taxon>Ecdysozoa</taxon>
        <taxon>Arthropoda</taxon>
        <taxon>Hexapoda</taxon>
        <taxon>Insecta</taxon>
        <taxon>Pterygota</taxon>
        <taxon>Neoptera</taxon>
        <taxon>Paraneoptera</taxon>
        <taxon>Hemiptera</taxon>
        <taxon>Auchenorrhyncha</taxon>
        <taxon>Membracoidea</taxon>
        <taxon>Cicadellidae</taxon>
        <taxon>Cicadellinae</taxon>
        <taxon>Proconiini</taxon>
        <taxon>Cuerna</taxon>
    </lineage>
</organism>
<dbReference type="Pfam" id="PF00078">
    <property type="entry name" value="RVT_1"/>
    <property type="match status" value="1"/>
</dbReference>
<feature type="domain" description="Reverse transcriptase" evidence="1">
    <location>
        <begin position="98"/>
        <end position="180"/>
    </location>
</feature>
<evidence type="ECO:0000313" key="2">
    <source>
        <dbReference type="EMBL" id="JAS57758.1"/>
    </source>
</evidence>
<dbReference type="PANTHER" id="PTHR47510">
    <property type="entry name" value="REVERSE TRANSCRIPTASE DOMAIN-CONTAINING PROTEIN"/>
    <property type="match status" value="1"/>
</dbReference>